<dbReference type="EMBL" id="LC377538">
    <property type="protein sequence ID" value="BBD49674.1"/>
    <property type="molecule type" value="Genomic_DNA"/>
</dbReference>
<evidence type="ECO:0000256" key="1">
    <source>
        <dbReference type="SAM" id="MobiDB-lite"/>
    </source>
</evidence>
<keyword evidence="2" id="KW-0614">Plasmid</keyword>
<dbReference type="RefSeq" id="WP_031837600.1">
    <property type="nucleotide sequence ID" value="NZ_CP119342.1"/>
</dbReference>
<evidence type="ECO:0000313" key="2">
    <source>
        <dbReference type="EMBL" id="BBD49674.1"/>
    </source>
</evidence>
<accession>A0A6G7QQ76</accession>
<feature type="compositionally biased region" description="Basic and acidic residues" evidence="1">
    <location>
        <begin position="21"/>
        <end position="37"/>
    </location>
</feature>
<protein>
    <recommendedName>
        <fullName evidence="3">Lipoprotein</fullName>
    </recommendedName>
</protein>
<organism evidence="2">
    <name type="scientific">Staphylococcus aureus</name>
    <dbReference type="NCBI Taxonomy" id="1280"/>
    <lineage>
        <taxon>Bacteria</taxon>
        <taxon>Bacillati</taxon>
        <taxon>Bacillota</taxon>
        <taxon>Bacilli</taxon>
        <taxon>Bacillales</taxon>
        <taxon>Staphylococcaceae</taxon>
        <taxon>Staphylococcus</taxon>
    </lineage>
</organism>
<feature type="region of interest" description="Disordered" evidence="1">
    <location>
        <begin position="21"/>
        <end position="44"/>
    </location>
</feature>
<evidence type="ECO:0008006" key="3">
    <source>
        <dbReference type="Google" id="ProtNLM"/>
    </source>
</evidence>
<proteinExistence type="predicted"/>
<reference evidence="2" key="1">
    <citation type="submission" date="2018-03" db="EMBL/GenBank/DDBJ databases">
        <title>Tn1546-ermB-carrying plasmid.</title>
        <authorList>
            <person name="Wan TW."/>
        </authorList>
    </citation>
    <scope>NUCLEOTIDE SEQUENCE</scope>
    <source>
        <strain evidence="2">NTUH_3874</strain>
        <plasmid evidence="2">pNTUH_3874</plasmid>
    </source>
</reference>
<geneLocation type="plasmid" evidence="2">
    <name>pNTUH_3874</name>
</geneLocation>
<dbReference type="AlphaFoldDB" id="A0A6G7QQ76"/>
<sequence>MKKVIIPMLILIVMVAGCSNHDEEKEKQDSKKEKTEQANKSNNKIKNSETFIEDVYTKDNIKEYRNVKDFVTKDKMRSVANQDQSYEDNHSKDVKKEVDKLKVYKPANTDNNEVLFTVHVKSINEKTKNVIFTENIGRIEFKKEDGKDKLNKFTQIAQREIYNSNE</sequence>
<dbReference type="PROSITE" id="PS51257">
    <property type="entry name" value="PROKAR_LIPOPROTEIN"/>
    <property type="match status" value="1"/>
</dbReference>
<name>A0A6G7QQ76_STAAU</name>